<accession>X0W009</accession>
<sequence>MPPSKPKYAHTCDPNNQGVDPDCATCRQERYYDALDKLKTE</sequence>
<proteinExistence type="predicted"/>
<dbReference type="AlphaFoldDB" id="X0W009"/>
<dbReference type="EMBL" id="BARS01038549">
    <property type="protein sequence ID" value="GAG23880.1"/>
    <property type="molecule type" value="Genomic_DNA"/>
</dbReference>
<reference evidence="1" key="1">
    <citation type="journal article" date="2014" name="Front. Microbiol.">
        <title>High frequency of phylogenetically diverse reductive dehalogenase-homologous genes in deep subseafloor sedimentary metagenomes.</title>
        <authorList>
            <person name="Kawai M."/>
            <person name="Futagami T."/>
            <person name="Toyoda A."/>
            <person name="Takaki Y."/>
            <person name="Nishi S."/>
            <person name="Hori S."/>
            <person name="Arai W."/>
            <person name="Tsubouchi T."/>
            <person name="Morono Y."/>
            <person name="Uchiyama I."/>
            <person name="Ito T."/>
            <person name="Fujiyama A."/>
            <person name="Inagaki F."/>
            <person name="Takami H."/>
        </authorList>
    </citation>
    <scope>NUCLEOTIDE SEQUENCE</scope>
    <source>
        <strain evidence="1">Expedition CK06-06</strain>
    </source>
</reference>
<protein>
    <submittedName>
        <fullName evidence="1">Uncharacterized protein</fullName>
    </submittedName>
</protein>
<comment type="caution">
    <text evidence="1">The sequence shown here is derived from an EMBL/GenBank/DDBJ whole genome shotgun (WGS) entry which is preliminary data.</text>
</comment>
<gene>
    <name evidence="1" type="ORF">S01H1_58978</name>
</gene>
<name>X0W009_9ZZZZ</name>
<organism evidence="1">
    <name type="scientific">marine sediment metagenome</name>
    <dbReference type="NCBI Taxonomy" id="412755"/>
    <lineage>
        <taxon>unclassified sequences</taxon>
        <taxon>metagenomes</taxon>
        <taxon>ecological metagenomes</taxon>
    </lineage>
</organism>
<evidence type="ECO:0000313" key="1">
    <source>
        <dbReference type="EMBL" id="GAG23880.1"/>
    </source>
</evidence>